<dbReference type="InterPro" id="IPR016024">
    <property type="entry name" value="ARM-type_fold"/>
</dbReference>
<dbReference type="Proteomes" id="UP000240429">
    <property type="component" value="Unassembled WGS sequence"/>
</dbReference>
<gene>
    <name evidence="2" type="ORF">C6Y14_19495</name>
</gene>
<dbReference type="RefSeq" id="WP_107018004.1">
    <property type="nucleotide sequence ID" value="NZ_KZ679044.1"/>
</dbReference>
<dbReference type="OrthoDB" id="292843at2"/>
<reference evidence="2 3" key="1">
    <citation type="submission" date="2018-03" db="EMBL/GenBank/DDBJ databases">
        <title>Streptomyces dioscori sp. nov., a novel endophytic actinobacterium isolated from bulbil of Dioscorea bulbifera L.</title>
        <authorList>
            <person name="Zhikuan W."/>
        </authorList>
    </citation>
    <scope>NUCLEOTIDE SEQUENCE [LARGE SCALE GENOMIC DNA]</scope>
    <source>
        <strain evidence="2 3">A217</strain>
    </source>
</reference>
<evidence type="ECO:0008006" key="4">
    <source>
        <dbReference type="Google" id="ProtNLM"/>
    </source>
</evidence>
<sequence length="260" mass="28610">MTHASGSRHLDLPEPHHTLTSTDWAALEHAYGPATDAPTKLVALWDPDQSVRTEALEYLYGTLHHQNTLYSATVATALYVAAVLADPRTAWSVDKRRSSFPGPMRAELLSWIASVASEVTEEAAKTSRQVGFPLDDYPPALGILEIRPLLFTAAHDATHDPDRHVREAALTACIPLLDDPKLLHHRHALAPSIREVLGTSDLWQHRERAIDALDAWGEDSSGLEGQRNPFEFCDTDLSPNDSSPWERISSSGGCSEKPPF</sequence>
<comment type="caution">
    <text evidence="2">The sequence shown here is derived from an EMBL/GenBank/DDBJ whole genome shotgun (WGS) entry which is preliminary data.</text>
</comment>
<evidence type="ECO:0000256" key="1">
    <source>
        <dbReference type="SAM" id="MobiDB-lite"/>
    </source>
</evidence>
<proteinExistence type="predicted"/>
<accession>A0A2P8Q631</accession>
<keyword evidence="3" id="KW-1185">Reference proteome</keyword>
<dbReference type="SUPFAM" id="SSF48371">
    <property type="entry name" value="ARM repeat"/>
    <property type="match status" value="1"/>
</dbReference>
<dbReference type="AlphaFoldDB" id="A0A2P8Q631"/>
<evidence type="ECO:0000313" key="2">
    <source>
        <dbReference type="EMBL" id="PSM41703.1"/>
    </source>
</evidence>
<dbReference type="InterPro" id="IPR011989">
    <property type="entry name" value="ARM-like"/>
</dbReference>
<feature type="compositionally biased region" description="Polar residues" evidence="1">
    <location>
        <begin position="237"/>
        <end position="253"/>
    </location>
</feature>
<feature type="region of interest" description="Disordered" evidence="1">
    <location>
        <begin position="220"/>
        <end position="260"/>
    </location>
</feature>
<dbReference type="EMBL" id="PYBJ01000012">
    <property type="protein sequence ID" value="PSM41703.1"/>
    <property type="molecule type" value="Genomic_DNA"/>
</dbReference>
<evidence type="ECO:0000313" key="3">
    <source>
        <dbReference type="Proteomes" id="UP000240429"/>
    </source>
</evidence>
<protein>
    <recommendedName>
        <fullName evidence="4">HEAT repeat domain-containing protein</fullName>
    </recommendedName>
</protein>
<name>A0A2P8Q631_9ACTN</name>
<organism evidence="2 3">
    <name type="scientific">Streptomyces dioscori</name>
    <dbReference type="NCBI Taxonomy" id="2109333"/>
    <lineage>
        <taxon>Bacteria</taxon>
        <taxon>Bacillati</taxon>
        <taxon>Actinomycetota</taxon>
        <taxon>Actinomycetes</taxon>
        <taxon>Kitasatosporales</taxon>
        <taxon>Streptomycetaceae</taxon>
        <taxon>Streptomyces</taxon>
        <taxon>Streptomyces aurantiacus group</taxon>
    </lineage>
</organism>
<dbReference type="Gene3D" id="1.25.10.10">
    <property type="entry name" value="Leucine-rich Repeat Variant"/>
    <property type="match status" value="1"/>
</dbReference>